<evidence type="ECO:0000313" key="1">
    <source>
        <dbReference type="EMBL" id="PZR31478.1"/>
    </source>
</evidence>
<name>A0A2W5WD07_9CAUL</name>
<dbReference type="Proteomes" id="UP000249393">
    <property type="component" value="Unassembled WGS sequence"/>
</dbReference>
<organism evidence="1 2">
    <name type="scientific">Caulobacter segnis</name>
    <dbReference type="NCBI Taxonomy" id="88688"/>
    <lineage>
        <taxon>Bacteria</taxon>
        <taxon>Pseudomonadati</taxon>
        <taxon>Pseudomonadota</taxon>
        <taxon>Alphaproteobacteria</taxon>
        <taxon>Caulobacterales</taxon>
        <taxon>Caulobacteraceae</taxon>
        <taxon>Caulobacter</taxon>
    </lineage>
</organism>
<protein>
    <recommendedName>
        <fullName evidence="3">HEPN AbiU2-like domain-containing protein</fullName>
    </recommendedName>
</protein>
<dbReference type="RefSeq" id="WP_304281574.1">
    <property type="nucleotide sequence ID" value="NZ_QFQZ01000085.1"/>
</dbReference>
<sequence length="176" mass="20101">MSPAEKLHLRLVYSLRDLELANSALAFLDELDVTARCSKIELRRYRCFLESAVIAYWRPFAAADGLPALGFEALGVVPTAEQQALHERLRIFRNKVVAHSDPKQMRVLLTAHKAHVDHDAQMPFLVIDEGLEFLDDRALWRGWVSILIGALADYVFETVQGTNSYRFERDYLNQGQ</sequence>
<dbReference type="EMBL" id="QFQZ01000085">
    <property type="protein sequence ID" value="PZR31478.1"/>
    <property type="molecule type" value="Genomic_DNA"/>
</dbReference>
<evidence type="ECO:0000313" key="2">
    <source>
        <dbReference type="Proteomes" id="UP000249393"/>
    </source>
</evidence>
<evidence type="ECO:0008006" key="3">
    <source>
        <dbReference type="Google" id="ProtNLM"/>
    </source>
</evidence>
<reference evidence="1 2" key="1">
    <citation type="submission" date="2017-08" db="EMBL/GenBank/DDBJ databases">
        <title>Infants hospitalized years apart are colonized by the same room-sourced microbial strains.</title>
        <authorList>
            <person name="Brooks B."/>
            <person name="Olm M.R."/>
            <person name="Firek B.A."/>
            <person name="Baker R."/>
            <person name="Thomas B.C."/>
            <person name="Morowitz M.J."/>
            <person name="Banfield J.F."/>
        </authorList>
    </citation>
    <scope>NUCLEOTIDE SEQUENCE [LARGE SCALE GENOMIC DNA]</scope>
    <source>
        <strain evidence="1">S2_003_000_R2_4</strain>
    </source>
</reference>
<accession>A0A2W5WD07</accession>
<proteinExistence type="predicted"/>
<comment type="caution">
    <text evidence="1">The sequence shown here is derived from an EMBL/GenBank/DDBJ whole genome shotgun (WGS) entry which is preliminary data.</text>
</comment>
<dbReference type="AlphaFoldDB" id="A0A2W5WD07"/>
<gene>
    <name evidence="1" type="ORF">DI526_19550</name>
</gene>